<gene>
    <name evidence="1" type="ORF">MNOR_LOCUS14768</name>
</gene>
<keyword evidence="2" id="KW-1185">Reference proteome</keyword>
<accession>A0AAV2QPR2</accession>
<organism evidence="1 2">
    <name type="scientific">Meganyctiphanes norvegica</name>
    <name type="common">Northern krill</name>
    <name type="synonym">Thysanopoda norvegica</name>
    <dbReference type="NCBI Taxonomy" id="48144"/>
    <lineage>
        <taxon>Eukaryota</taxon>
        <taxon>Metazoa</taxon>
        <taxon>Ecdysozoa</taxon>
        <taxon>Arthropoda</taxon>
        <taxon>Crustacea</taxon>
        <taxon>Multicrustacea</taxon>
        <taxon>Malacostraca</taxon>
        <taxon>Eumalacostraca</taxon>
        <taxon>Eucarida</taxon>
        <taxon>Euphausiacea</taxon>
        <taxon>Euphausiidae</taxon>
        <taxon>Meganyctiphanes</taxon>
    </lineage>
</organism>
<reference evidence="1 2" key="1">
    <citation type="submission" date="2024-05" db="EMBL/GenBank/DDBJ databases">
        <authorList>
            <person name="Wallberg A."/>
        </authorList>
    </citation>
    <scope>NUCLEOTIDE SEQUENCE [LARGE SCALE GENOMIC DNA]</scope>
</reference>
<evidence type="ECO:0000313" key="2">
    <source>
        <dbReference type="Proteomes" id="UP001497623"/>
    </source>
</evidence>
<proteinExistence type="predicted"/>
<dbReference type="AlphaFoldDB" id="A0AAV2QPR2"/>
<dbReference type="EMBL" id="CAXKWB010008990">
    <property type="protein sequence ID" value="CAL4093267.1"/>
    <property type="molecule type" value="Genomic_DNA"/>
</dbReference>
<sequence>MLDYEELWLLNLVRQSPSGQLSYPIDGRSMMWYILSTSQHPYSIPGRHLICYPQQNNQQLSEFLYHMGKSPADQHALEKMLTRLYDRGFPYQTVQQSKGLWLAC</sequence>
<comment type="caution">
    <text evidence="1">The sequence shown here is derived from an EMBL/GenBank/DDBJ whole genome shotgun (WGS) entry which is preliminary data.</text>
</comment>
<evidence type="ECO:0000313" key="1">
    <source>
        <dbReference type="EMBL" id="CAL4093267.1"/>
    </source>
</evidence>
<protein>
    <submittedName>
        <fullName evidence="1">Uncharacterized protein</fullName>
    </submittedName>
</protein>
<name>A0AAV2QPR2_MEGNR</name>
<dbReference type="Proteomes" id="UP001497623">
    <property type="component" value="Unassembled WGS sequence"/>
</dbReference>